<keyword evidence="3 6" id="KW-0731">Sigma factor</keyword>
<evidence type="ECO:0000256" key="6">
    <source>
        <dbReference type="RuleBase" id="RU000716"/>
    </source>
</evidence>
<dbReference type="Proteomes" id="UP000030153">
    <property type="component" value="Unassembled WGS sequence"/>
</dbReference>
<dbReference type="NCBIfam" id="TIGR02937">
    <property type="entry name" value="sigma70-ECF"/>
    <property type="match status" value="1"/>
</dbReference>
<dbReference type="InterPro" id="IPR013324">
    <property type="entry name" value="RNA_pol_sigma_r3/r4-like"/>
</dbReference>
<reference evidence="9 10" key="1">
    <citation type="submission" date="2013-08" db="EMBL/GenBank/DDBJ databases">
        <title>Genome of Pontibacillus chungwhensis.</title>
        <authorList>
            <person name="Wang Q."/>
            <person name="Wang G."/>
        </authorList>
    </citation>
    <scope>NUCLEOTIDE SEQUENCE [LARGE SCALE GENOMIC DNA]</scope>
    <source>
        <strain evidence="9 10">BH030062</strain>
    </source>
</reference>
<dbReference type="InterPro" id="IPR013325">
    <property type="entry name" value="RNA_pol_sigma_r2"/>
</dbReference>
<comment type="similarity">
    <text evidence="1 6">Belongs to the sigma-70 factor family. ECF subfamily.</text>
</comment>
<dbReference type="STRING" id="1385513.N780_03865"/>
<dbReference type="AlphaFoldDB" id="A0A0A2UUV9"/>
<protein>
    <recommendedName>
        <fullName evidence="6">RNA polymerase sigma factor</fullName>
    </recommendedName>
</protein>
<gene>
    <name evidence="9" type="ORF">N780_03865</name>
</gene>
<dbReference type="InterPro" id="IPR007627">
    <property type="entry name" value="RNA_pol_sigma70_r2"/>
</dbReference>
<dbReference type="Gene3D" id="1.10.1740.10">
    <property type="match status" value="1"/>
</dbReference>
<dbReference type="PROSITE" id="PS01063">
    <property type="entry name" value="SIGMA70_ECF"/>
    <property type="match status" value="1"/>
</dbReference>
<dbReference type="PANTHER" id="PTHR43133">
    <property type="entry name" value="RNA POLYMERASE ECF-TYPE SIGMA FACTO"/>
    <property type="match status" value="1"/>
</dbReference>
<keyword evidence="5 6" id="KW-0804">Transcription</keyword>
<dbReference type="GO" id="GO:0006950">
    <property type="term" value="P:response to stress"/>
    <property type="evidence" value="ECO:0007669"/>
    <property type="project" value="UniProtKB-ARBA"/>
</dbReference>
<dbReference type="InterPro" id="IPR036388">
    <property type="entry name" value="WH-like_DNA-bd_sf"/>
</dbReference>
<dbReference type="Pfam" id="PF08281">
    <property type="entry name" value="Sigma70_r4_2"/>
    <property type="match status" value="1"/>
</dbReference>
<dbReference type="OrthoDB" id="9794508at2"/>
<sequence>MDQEDQLKEWYELYSQHVYQFLVYYNRTDDVDDLVQEVFIRAWKHAPSFKGKASPKTWLFSIARRVSIDRYRKKKWERLIDRGESHEVGLTPEEIVLNKEEDQRLYEAINSLKPKYRDVVICRGILDLSTKETAEVLKWSTAKVDTTFHRAKEKLACVMNERGIEHARSQ</sequence>
<comment type="caution">
    <text evidence="9">The sequence shown here is derived from an EMBL/GenBank/DDBJ whole genome shotgun (WGS) entry which is preliminary data.</text>
</comment>
<dbReference type="eggNOG" id="COG1595">
    <property type="taxonomic scope" value="Bacteria"/>
</dbReference>
<evidence type="ECO:0000256" key="1">
    <source>
        <dbReference type="ARBA" id="ARBA00010641"/>
    </source>
</evidence>
<evidence type="ECO:0000313" key="10">
    <source>
        <dbReference type="Proteomes" id="UP000030153"/>
    </source>
</evidence>
<evidence type="ECO:0000313" key="9">
    <source>
        <dbReference type="EMBL" id="KGP90543.1"/>
    </source>
</evidence>
<dbReference type="InterPro" id="IPR014284">
    <property type="entry name" value="RNA_pol_sigma-70_dom"/>
</dbReference>
<dbReference type="GO" id="GO:0006352">
    <property type="term" value="P:DNA-templated transcription initiation"/>
    <property type="evidence" value="ECO:0007669"/>
    <property type="project" value="InterPro"/>
</dbReference>
<proteinExistence type="inferred from homology"/>
<keyword evidence="2 6" id="KW-0805">Transcription regulation</keyword>
<dbReference type="RefSeq" id="WP_036785182.1">
    <property type="nucleotide sequence ID" value="NZ_AVBG01000011.1"/>
</dbReference>
<dbReference type="SUPFAM" id="SSF88659">
    <property type="entry name" value="Sigma3 and sigma4 domains of RNA polymerase sigma factors"/>
    <property type="match status" value="1"/>
</dbReference>
<evidence type="ECO:0000259" key="7">
    <source>
        <dbReference type="Pfam" id="PF04542"/>
    </source>
</evidence>
<keyword evidence="4 6" id="KW-0238">DNA-binding</keyword>
<dbReference type="CDD" id="cd06171">
    <property type="entry name" value="Sigma70_r4"/>
    <property type="match status" value="1"/>
</dbReference>
<dbReference type="Gene3D" id="1.10.10.10">
    <property type="entry name" value="Winged helix-like DNA-binding domain superfamily/Winged helix DNA-binding domain"/>
    <property type="match status" value="1"/>
</dbReference>
<dbReference type="EMBL" id="AVBG01000011">
    <property type="protein sequence ID" value="KGP90543.1"/>
    <property type="molecule type" value="Genomic_DNA"/>
</dbReference>
<feature type="domain" description="RNA polymerase sigma factor 70 region 4 type 2" evidence="8">
    <location>
        <begin position="103"/>
        <end position="155"/>
    </location>
</feature>
<evidence type="ECO:0000256" key="2">
    <source>
        <dbReference type="ARBA" id="ARBA00023015"/>
    </source>
</evidence>
<organism evidence="9 10">
    <name type="scientific">Pontibacillus chungwhensis BH030062</name>
    <dbReference type="NCBI Taxonomy" id="1385513"/>
    <lineage>
        <taxon>Bacteria</taxon>
        <taxon>Bacillati</taxon>
        <taxon>Bacillota</taxon>
        <taxon>Bacilli</taxon>
        <taxon>Bacillales</taxon>
        <taxon>Bacillaceae</taxon>
        <taxon>Pontibacillus</taxon>
    </lineage>
</organism>
<dbReference type="InterPro" id="IPR039425">
    <property type="entry name" value="RNA_pol_sigma-70-like"/>
</dbReference>
<dbReference type="InterPro" id="IPR013249">
    <property type="entry name" value="RNA_pol_sigma70_r4_t2"/>
</dbReference>
<dbReference type="PANTHER" id="PTHR43133:SF60">
    <property type="entry name" value="RNA POLYMERASE SIGMA FACTOR SIGV"/>
    <property type="match status" value="1"/>
</dbReference>
<name>A0A0A2UUV9_9BACI</name>
<accession>A0A0A2UUV9</accession>
<dbReference type="Pfam" id="PF04542">
    <property type="entry name" value="Sigma70_r2"/>
    <property type="match status" value="1"/>
</dbReference>
<keyword evidence="10" id="KW-1185">Reference proteome</keyword>
<feature type="domain" description="RNA polymerase sigma-70 region 2" evidence="7">
    <location>
        <begin position="11"/>
        <end position="76"/>
    </location>
</feature>
<evidence type="ECO:0000256" key="4">
    <source>
        <dbReference type="ARBA" id="ARBA00023125"/>
    </source>
</evidence>
<evidence type="ECO:0000256" key="3">
    <source>
        <dbReference type="ARBA" id="ARBA00023082"/>
    </source>
</evidence>
<dbReference type="SUPFAM" id="SSF88946">
    <property type="entry name" value="Sigma2 domain of RNA polymerase sigma factors"/>
    <property type="match status" value="1"/>
</dbReference>
<dbReference type="GO" id="GO:0003677">
    <property type="term" value="F:DNA binding"/>
    <property type="evidence" value="ECO:0007669"/>
    <property type="project" value="UniProtKB-KW"/>
</dbReference>
<dbReference type="GO" id="GO:0016987">
    <property type="term" value="F:sigma factor activity"/>
    <property type="evidence" value="ECO:0007669"/>
    <property type="project" value="UniProtKB-KW"/>
</dbReference>
<evidence type="ECO:0000259" key="8">
    <source>
        <dbReference type="Pfam" id="PF08281"/>
    </source>
</evidence>
<evidence type="ECO:0000256" key="5">
    <source>
        <dbReference type="ARBA" id="ARBA00023163"/>
    </source>
</evidence>
<dbReference type="InterPro" id="IPR000838">
    <property type="entry name" value="RNA_pol_sigma70_ECF_CS"/>
</dbReference>